<evidence type="ECO:0000313" key="6">
    <source>
        <dbReference type="Proteomes" id="UP001314229"/>
    </source>
</evidence>
<keyword evidence="1 3" id="KW-0732">Signal</keyword>
<dbReference type="AlphaFoldDB" id="A0AAV1P2L0"/>
<dbReference type="SUPFAM" id="SSF48726">
    <property type="entry name" value="Immunoglobulin"/>
    <property type="match status" value="1"/>
</dbReference>
<dbReference type="GO" id="GO:0007166">
    <property type="term" value="P:cell surface receptor signaling pathway"/>
    <property type="evidence" value="ECO:0007669"/>
    <property type="project" value="TreeGrafter"/>
</dbReference>
<keyword evidence="2" id="KW-0391">Immunity</keyword>
<protein>
    <recommendedName>
        <fullName evidence="4">Immunoglobulin V-set domain-containing protein</fullName>
    </recommendedName>
</protein>
<dbReference type="Gene3D" id="2.60.40.10">
    <property type="entry name" value="Immunoglobulins"/>
    <property type="match status" value="1"/>
</dbReference>
<reference evidence="5 6" key="1">
    <citation type="submission" date="2024-01" db="EMBL/GenBank/DDBJ databases">
        <authorList>
            <person name="Alioto T."/>
            <person name="Alioto T."/>
            <person name="Gomez Garrido J."/>
        </authorList>
    </citation>
    <scope>NUCLEOTIDE SEQUENCE [LARGE SCALE GENOMIC DNA]</scope>
</reference>
<feature type="signal peptide" evidence="3">
    <location>
        <begin position="1"/>
        <end position="20"/>
    </location>
</feature>
<evidence type="ECO:0000259" key="4">
    <source>
        <dbReference type="SMART" id="SM00406"/>
    </source>
</evidence>
<dbReference type="Proteomes" id="UP001314229">
    <property type="component" value="Unassembled WGS sequence"/>
</dbReference>
<dbReference type="Pfam" id="PF07686">
    <property type="entry name" value="V-set"/>
    <property type="match status" value="1"/>
</dbReference>
<proteinExistence type="predicted"/>
<evidence type="ECO:0000256" key="2">
    <source>
        <dbReference type="ARBA" id="ARBA00022859"/>
    </source>
</evidence>
<dbReference type="GO" id="GO:0002376">
    <property type="term" value="P:immune system process"/>
    <property type="evidence" value="ECO:0007669"/>
    <property type="project" value="UniProtKB-KW"/>
</dbReference>
<dbReference type="EMBL" id="CAWUFR010000086">
    <property type="protein sequence ID" value="CAK6965773.1"/>
    <property type="molecule type" value="Genomic_DNA"/>
</dbReference>
<dbReference type="PANTHER" id="PTHR23268">
    <property type="entry name" value="T-CELL RECEPTOR BETA CHAIN"/>
    <property type="match status" value="1"/>
</dbReference>
<dbReference type="InterPro" id="IPR013783">
    <property type="entry name" value="Ig-like_fold"/>
</dbReference>
<dbReference type="InterPro" id="IPR050413">
    <property type="entry name" value="TCR_beta_variable"/>
</dbReference>
<dbReference type="SMART" id="SM00406">
    <property type="entry name" value="IGv"/>
    <property type="match status" value="1"/>
</dbReference>
<dbReference type="GO" id="GO:0005886">
    <property type="term" value="C:plasma membrane"/>
    <property type="evidence" value="ECO:0007669"/>
    <property type="project" value="TreeGrafter"/>
</dbReference>
<dbReference type="PANTHER" id="PTHR23268:SF28">
    <property type="entry name" value="T CELL RECEPTOR BETA VARIABLE 19"/>
    <property type="match status" value="1"/>
</dbReference>
<gene>
    <name evidence="5" type="ORF">FSCOSCO3_A004664</name>
</gene>
<feature type="chain" id="PRO_5043999005" description="Immunoglobulin V-set domain-containing protein" evidence="3">
    <location>
        <begin position="21"/>
        <end position="134"/>
    </location>
</feature>
<evidence type="ECO:0000256" key="3">
    <source>
        <dbReference type="SAM" id="SignalP"/>
    </source>
</evidence>
<name>A0AAV1P2L0_SCOSC</name>
<organism evidence="5 6">
    <name type="scientific">Scomber scombrus</name>
    <name type="common">Atlantic mackerel</name>
    <name type="synonym">Scomber vernalis</name>
    <dbReference type="NCBI Taxonomy" id="13677"/>
    <lineage>
        <taxon>Eukaryota</taxon>
        <taxon>Metazoa</taxon>
        <taxon>Chordata</taxon>
        <taxon>Craniata</taxon>
        <taxon>Vertebrata</taxon>
        <taxon>Euteleostomi</taxon>
        <taxon>Actinopterygii</taxon>
        <taxon>Neopterygii</taxon>
        <taxon>Teleostei</taxon>
        <taxon>Neoteleostei</taxon>
        <taxon>Acanthomorphata</taxon>
        <taxon>Pelagiaria</taxon>
        <taxon>Scombriformes</taxon>
        <taxon>Scombridae</taxon>
        <taxon>Scomber</taxon>
    </lineage>
</organism>
<keyword evidence="6" id="KW-1185">Reference proteome</keyword>
<dbReference type="InterPro" id="IPR036179">
    <property type="entry name" value="Ig-like_dom_sf"/>
</dbReference>
<feature type="domain" description="Immunoglobulin V-set" evidence="4">
    <location>
        <begin position="40"/>
        <end position="118"/>
    </location>
</feature>
<sequence>MPSHLIISIITLFWIKGVYLNKEKQVFQEPRNLLWKPNDEVKLNCTHKISGYDTILWYQRSAGDTALKLIAYMRYKTPKVEPPFQSRFKVSGDGEKTAYLHILNLTHTEDSGEYFGAASMHSYKDSDSLIQKPV</sequence>
<evidence type="ECO:0000256" key="1">
    <source>
        <dbReference type="ARBA" id="ARBA00022729"/>
    </source>
</evidence>
<accession>A0AAV1P2L0</accession>
<evidence type="ECO:0000313" key="5">
    <source>
        <dbReference type="EMBL" id="CAK6965773.1"/>
    </source>
</evidence>
<dbReference type="CDD" id="cd00099">
    <property type="entry name" value="IgV"/>
    <property type="match status" value="1"/>
</dbReference>
<comment type="caution">
    <text evidence="5">The sequence shown here is derived from an EMBL/GenBank/DDBJ whole genome shotgun (WGS) entry which is preliminary data.</text>
</comment>
<dbReference type="InterPro" id="IPR013106">
    <property type="entry name" value="Ig_V-set"/>
</dbReference>